<keyword evidence="6 11" id="KW-1133">Transmembrane helix</keyword>
<keyword evidence="9 11" id="KW-0472">Membrane</keyword>
<keyword evidence="4 11" id="KW-1003">Cell membrane</keyword>
<dbReference type="RefSeq" id="WP_346059426.1">
    <property type="nucleotide sequence ID" value="NZ_BAAAVQ010000046.1"/>
</dbReference>
<comment type="catalytic activity">
    <reaction evidence="11">
        <text>Na(+)(in) + 2 H(+)(out) = Na(+)(out) + 2 H(+)(in)</text>
        <dbReference type="Rhea" id="RHEA:29251"/>
        <dbReference type="ChEBI" id="CHEBI:15378"/>
        <dbReference type="ChEBI" id="CHEBI:29101"/>
    </reaction>
</comment>
<comment type="similarity">
    <text evidence="11">Belongs to the NhaA Na(+)/H(+) (TC 2.A.33) antiporter family.</text>
</comment>
<dbReference type="Gene3D" id="1.20.1530.10">
    <property type="entry name" value="Na+/H+ antiporter like domain"/>
    <property type="match status" value="1"/>
</dbReference>
<comment type="subcellular location">
    <subcellularLocation>
        <location evidence="1">Cell inner membrane</location>
        <topology evidence="1">Multi-pass membrane protein</topology>
    </subcellularLocation>
    <subcellularLocation>
        <location evidence="11">Cell membrane</location>
        <topology evidence="11">Multi-pass membrane protein</topology>
    </subcellularLocation>
</comment>
<evidence type="ECO:0000256" key="3">
    <source>
        <dbReference type="ARBA" id="ARBA00022449"/>
    </source>
</evidence>
<name>A0ABV9MGP3_9MICC</name>
<gene>
    <name evidence="11 12" type="primary">nhaA</name>
    <name evidence="12" type="ORF">ACFO7V_02750</name>
</gene>
<dbReference type="NCBIfam" id="TIGR00773">
    <property type="entry name" value="NhaA"/>
    <property type="match status" value="1"/>
</dbReference>
<keyword evidence="10 11" id="KW-0739">Sodium transport</keyword>
<keyword evidence="5 11" id="KW-0812">Transmembrane</keyword>
<accession>A0ABV9MGP3</accession>
<proteinExistence type="inferred from homology"/>
<comment type="caution">
    <text evidence="12">The sequence shown here is derived from an EMBL/GenBank/DDBJ whole genome shotgun (WGS) entry which is preliminary data.</text>
</comment>
<evidence type="ECO:0000256" key="5">
    <source>
        <dbReference type="ARBA" id="ARBA00022692"/>
    </source>
</evidence>
<evidence type="ECO:0000256" key="1">
    <source>
        <dbReference type="ARBA" id="ARBA00004429"/>
    </source>
</evidence>
<evidence type="ECO:0000256" key="10">
    <source>
        <dbReference type="ARBA" id="ARBA00023201"/>
    </source>
</evidence>
<feature type="transmembrane region" description="Helical" evidence="11">
    <location>
        <begin position="140"/>
        <end position="162"/>
    </location>
</feature>
<feature type="transmembrane region" description="Helical" evidence="11">
    <location>
        <begin position="239"/>
        <end position="255"/>
    </location>
</feature>
<evidence type="ECO:0000313" key="12">
    <source>
        <dbReference type="EMBL" id="MFC4715062.1"/>
    </source>
</evidence>
<dbReference type="PANTHER" id="PTHR30341">
    <property type="entry name" value="SODIUM ION/PROTON ANTIPORTER NHAA-RELATED"/>
    <property type="match status" value="1"/>
</dbReference>
<keyword evidence="7 11" id="KW-0915">Sodium</keyword>
<feature type="transmembrane region" description="Helical" evidence="11">
    <location>
        <begin position="107"/>
        <end position="128"/>
    </location>
</feature>
<dbReference type="HAMAP" id="MF_01844">
    <property type="entry name" value="NhaA"/>
    <property type="match status" value="1"/>
</dbReference>
<dbReference type="Pfam" id="PF06965">
    <property type="entry name" value="Na_H_antiport_1"/>
    <property type="match status" value="1"/>
</dbReference>
<feature type="transmembrane region" description="Helical" evidence="11">
    <location>
        <begin position="194"/>
        <end position="211"/>
    </location>
</feature>
<sequence length="425" mass="44662">MPHPSSDATRQAPHAIWRGINQTLKQDSMGGLLLLCATIAALILANSPAAPWYENLRDFTFGPESLHLNLSVGAWAADGLLAIFFFVVGLELKEEFVVGKLRNPRTALVPIAAAVGGVALPAVFYTLVITTSGSSAINGWAIPAATDIAFAVAVIAVVGKFLPPALRTFLLTLAVVDDLLAISIIAIFYTDDLAWLPLLFALLPLALFAIAVQRGVRAWWILIPLGVSVWALVHASGIHATVAGVLLGFMVPVIASKRARVNVGKNKDGEPVYEGLAAHFADRWSIASSIIAIPIFAFFAAGVAIGGFAGLRESLLSPVALGIIAGLILGKSIGITTATFLVTKLPGIELDRSIKWIDLLGMSFIAGIGFTVSLLVGELAFGAQGEEAQYVKVGVLCGSLLAAIIGALILGARNRTYRALQADMK</sequence>
<feature type="transmembrane region" description="Helical" evidence="11">
    <location>
        <begin position="73"/>
        <end position="92"/>
    </location>
</feature>
<feature type="transmembrane region" description="Helical" evidence="11">
    <location>
        <begin position="32"/>
        <end position="53"/>
    </location>
</feature>
<dbReference type="InterPro" id="IPR004670">
    <property type="entry name" value="NhaA"/>
</dbReference>
<evidence type="ECO:0000256" key="9">
    <source>
        <dbReference type="ARBA" id="ARBA00023136"/>
    </source>
</evidence>
<organism evidence="12 13">
    <name type="scientific">Glutamicibacter bergerei</name>
    <dbReference type="NCBI Taxonomy" id="256702"/>
    <lineage>
        <taxon>Bacteria</taxon>
        <taxon>Bacillati</taxon>
        <taxon>Actinomycetota</taxon>
        <taxon>Actinomycetes</taxon>
        <taxon>Micrococcales</taxon>
        <taxon>Micrococcaceae</taxon>
        <taxon>Glutamicibacter</taxon>
    </lineage>
</organism>
<evidence type="ECO:0000313" key="13">
    <source>
        <dbReference type="Proteomes" id="UP001595884"/>
    </source>
</evidence>
<evidence type="ECO:0000256" key="6">
    <source>
        <dbReference type="ARBA" id="ARBA00022989"/>
    </source>
</evidence>
<evidence type="ECO:0000256" key="11">
    <source>
        <dbReference type="HAMAP-Rule" id="MF_01844"/>
    </source>
</evidence>
<feature type="transmembrane region" description="Helical" evidence="11">
    <location>
        <begin position="389"/>
        <end position="410"/>
    </location>
</feature>
<feature type="transmembrane region" description="Helical" evidence="11">
    <location>
        <begin position="286"/>
        <end position="309"/>
    </location>
</feature>
<keyword evidence="13" id="KW-1185">Reference proteome</keyword>
<keyword evidence="3 11" id="KW-0050">Antiport</keyword>
<reference evidence="13" key="1">
    <citation type="journal article" date="2019" name="Int. J. Syst. Evol. Microbiol.">
        <title>The Global Catalogue of Microorganisms (GCM) 10K type strain sequencing project: providing services to taxonomists for standard genome sequencing and annotation.</title>
        <authorList>
            <consortium name="The Broad Institute Genomics Platform"/>
            <consortium name="The Broad Institute Genome Sequencing Center for Infectious Disease"/>
            <person name="Wu L."/>
            <person name="Ma J."/>
        </authorList>
    </citation>
    <scope>NUCLEOTIDE SEQUENCE [LARGE SCALE GENOMIC DNA]</scope>
    <source>
        <strain evidence="13">CGMCC 1.12849</strain>
    </source>
</reference>
<dbReference type="InterPro" id="IPR023171">
    <property type="entry name" value="Na/H_antiporter_dom_sf"/>
</dbReference>
<feature type="transmembrane region" description="Helical" evidence="11">
    <location>
        <begin position="315"/>
        <end position="342"/>
    </location>
</feature>
<feature type="transmembrane region" description="Helical" evidence="11">
    <location>
        <begin position="354"/>
        <end position="377"/>
    </location>
</feature>
<dbReference type="EMBL" id="JBHSHE010000011">
    <property type="protein sequence ID" value="MFC4715062.1"/>
    <property type="molecule type" value="Genomic_DNA"/>
</dbReference>
<keyword evidence="2 11" id="KW-0813">Transport</keyword>
<dbReference type="PANTHER" id="PTHR30341:SF0">
    <property type="entry name" value="NA(+)_H(+) ANTIPORTER NHAA"/>
    <property type="match status" value="1"/>
</dbReference>
<evidence type="ECO:0000256" key="2">
    <source>
        <dbReference type="ARBA" id="ARBA00022448"/>
    </source>
</evidence>
<dbReference type="Proteomes" id="UP001595884">
    <property type="component" value="Unassembled WGS sequence"/>
</dbReference>
<evidence type="ECO:0000256" key="8">
    <source>
        <dbReference type="ARBA" id="ARBA00023065"/>
    </source>
</evidence>
<keyword evidence="8 11" id="KW-0406">Ion transport</keyword>
<feature type="transmembrane region" description="Helical" evidence="11">
    <location>
        <begin position="218"/>
        <end position="233"/>
    </location>
</feature>
<comment type="function">
    <text evidence="11">Na(+)/H(+) antiporter that extrudes sodium in exchange for external protons.</text>
</comment>
<feature type="transmembrane region" description="Helical" evidence="11">
    <location>
        <begin position="169"/>
        <end position="188"/>
    </location>
</feature>
<evidence type="ECO:0000256" key="7">
    <source>
        <dbReference type="ARBA" id="ARBA00023053"/>
    </source>
</evidence>
<evidence type="ECO:0000256" key="4">
    <source>
        <dbReference type="ARBA" id="ARBA00022475"/>
    </source>
</evidence>
<protein>
    <recommendedName>
        <fullName evidence="11">Na(+)/H(+) antiporter NhaA</fullName>
    </recommendedName>
    <alternativeName>
        <fullName evidence="11">Sodium/proton antiporter NhaA</fullName>
    </alternativeName>
</protein>